<dbReference type="InterPro" id="IPR032533">
    <property type="entry name" value="DUF4954"/>
</dbReference>
<evidence type="ECO:0000313" key="3">
    <source>
        <dbReference type="EMBL" id="MBS2098214.1"/>
    </source>
</evidence>
<evidence type="ECO:0000313" key="4">
    <source>
        <dbReference type="Proteomes" id="UP000708576"/>
    </source>
</evidence>
<dbReference type="Pfam" id="PF16314">
    <property type="entry name" value="DUF4954"/>
    <property type="match status" value="1"/>
</dbReference>
<organism evidence="3 4">
    <name type="scientific">Carboxylicivirga linearis</name>
    <dbReference type="NCBI Taxonomy" id="1628157"/>
    <lineage>
        <taxon>Bacteria</taxon>
        <taxon>Pseudomonadati</taxon>
        <taxon>Bacteroidota</taxon>
        <taxon>Bacteroidia</taxon>
        <taxon>Marinilabiliales</taxon>
        <taxon>Marinilabiliaceae</taxon>
        <taxon>Carboxylicivirga</taxon>
    </lineage>
</organism>
<evidence type="ECO:0000259" key="2">
    <source>
        <dbReference type="Pfam" id="PF20683"/>
    </source>
</evidence>
<dbReference type="InterPro" id="IPR011004">
    <property type="entry name" value="Trimer_LpxA-like_sf"/>
</dbReference>
<gene>
    <name evidence="3" type="ORF">KEM10_07960</name>
</gene>
<dbReference type="RefSeq" id="WP_212215460.1">
    <property type="nucleotide sequence ID" value="NZ_JAGUCO010000004.1"/>
</dbReference>
<dbReference type="SUPFAM" id="SSF51161">
    <property type="entry name" value="Trimeric LpxA-like enzymes"/>
    <property type="match status" value="1"/>
</dbReference>
<accession>A0ABS5JUR8</accession>
<dbReference type="EMBL" id="JAGUCO010000004">
    <property type="protein sequence ID" value="MBS2098214.1"/>
    <property type="molecule type" value="Genomic_DNA"/>
</dbReference>
<evidence type="ECO:0000259" key="1">
    <source>
        <dbReference type="Pfam" id="PF16314"/>
    </source>
</evidence>
<dbReference type="Proteomes" id="UP000708576">
    <property type="component" value="Unassembled WGS sequence"/>
</dbReference>
<keyword evidence="4" id="KW-1185">Reference proteome</keyword>
<comment type="caution">
    <text evidence="3">The sequence shown here is derived from an EMBL/GenBank/DDBJ whole genome shotgun (WGS) entry which is preliminary data.</text>
</comment>
<sequence length="664" mass="74835">MKDYRLLSKEEIIDLEAKNCFCSDWSKVEVHKDFSSQSIRNTIFSGEIKLGSFNKVFTFSGGVQKKAGISNATIHNCTIESDTYINQVKNHIANYHIQSEVIIENVDSIITENESCFGNGVKVSALNEAGGREISIYNELSAHTGYILALYRHRPALIKKIQNLIDQYCDKICSNRGTISHGARLINCRTIIDTNIGEYALIEGIYRLENGSINSSIEAPSYFGPGIIAENFISGSGSKVSDGALVSNCFIGQGCELGKQYSAENSVFFANSQGFHGEACSIFAGPYTVTHHKSTLLIAGYFSFMNAGSGSNQSNHMYKLGPIHQGVLERGSKTTSDSYILWPARIGAFSLVMGRHYRNPDTSNLPFSYLIENQDESLLAPGVNLRSVGTIRDARKWPKRDKRKDSKLLDFINFNLLSPFTIQKMLKGRDILRELKSSSGPTSDYYMFNSVKITNTSLERGIDLYTLGIIKFLGNALIKKLEDITFVNSEELRTSLAPQSSYGNGEWIDMAGLLVPNERVMTLLDDLENDVISDLDELNSRYESLHMNYFDYAWNWCVNIFEQEFGLNLQKVEIDQLLTFIDQWKKSVIDLDNMLYADARKEFTLNTQTGFGIDGSEETRSLDFEQVRGEFESHPSVQDIRNHIREKSRLAEELKERLILCKKR</sequence>
<protein>
    <submittedName>
        <fullName evidence="3">DUF4954 family protein</fullName>
    </submittedName>
</protein>
<reference evidence="3 4" key="1">
    <citation type="journal article" date="2015" name="Int. J. Syst. Evol. Microbiol.">
        <title>Carboxylicivirga linearis sp. nov., isolated from a sea cucumber culture pond.</title>
        <authorList>
            <person name="Wang F.Q."/>
            <person name="Zhou Y.X."/>
            <person name="Lin X.Z."/>
            <person name="Chen G.J."/>
            <person name="Du Z.J."/>
        </authorList>
    </citation>
    <scope>NUCLEOTIDE SEQUENCE [LARGE SCALE GENOMIC DNA]</scope>
    <source>
        <strain evidence="3 4">FB218</strain>
    </source>
</reference>
<dbReference type="Gene3D" id="2.160.10.10">
    <property type="entry name" value="Hexapeptide repeat proteins"/>
    <property type="match status" value="1"/>
</dbReference>
<feature type="domain" description="DUF6819" evidence="2">
    <location>
        <begin position="489"/>
        <end position="658"/>
    </location>
</feature>
<name>A0ABS5JUR8_9BACT</name>
<dbReference type="InterPro" id="IPR049208">
    <property type="entry name" value="DUF6819"/>
</dbReference>
<dbReference type="Pfam" id="PF20683">
    <property type="entry name" value="DUF6819"/>
    <property type="match status" value="1"/>
</dbReference>
<proteinExistence type="predicted"/>
<feature type="domain" description="DUF4954" evidence="1">
    <location>
        <begin position="4"/>
        <end position="436"/>
    </location>
</feature>